<feature type="domain" description="C3H1-type" evidence="4">
    <location>
        <begin position="934"/>
        <end position="957"/>
    </location>
</feature>
<keyword evidence="3" id="KW-1133">Transmembrane helix</keyword>
<proteinExistence type="predicted"/>
<evidence type="ECO:0000313" key="5">
    <source>
        <dbReference type="EMBL" id="CAE7203313.1"/>
    </source>
</evidence>
<accession>A0A812J966</accession>
<keyword evidence="1" id="KW-0862">Zinc</keyword>
<evidence type="ECO:0000256" key="1">
    <source>
        <dbReference type="PROSITE-ProRule" id="PRU00723"/>
    </source>
</evidence>
<keyword evidence="6" id="KW-1185">Reference proteome</keyword>
<feature type="zinc finger region" description="C3H1-type" evidence="1">
    <location>
        <begin position="934"/>
        <end position="957"/>
    </location>
</feature>
<evidence type="ECO:0000256" key="3">
    <source>
        <dbReference type="SAM" id="Phobius"/>
    </source>
</evidence>
<keyword evidence="1" id="KW-0479">Metal-binding</keyword>
<keyword evidence="3" id="KW-0812">Transmembrane</keyword>
<keyword evidence="3" id="KW-0472">Membrane</keyword>
<evidence type="ECO:0000313" key="6">
    <source>
        <dbReference type="Proteomes" id="UP000601435"/>
    </source>
</evidence>
<evidence type="ECO:0000256" key="2">
    <source>
        <dbReference type="SAM" id="MobiDB-lite"/>
    </source>
</evidence>
<comment type="caution">
    <text evidence="5">The sequence shown here is derived from an EMBL/GenBank/DDBJ whole genome shotgun (WGS) entry which is preliminary data.</text>
</comment>
<name>A0A812J966_9DINO</name>
<organism evidence="5 6">
    <name type="scientific">Symbiodinium necroappetens</name>
    <dbReference type="NCBI Taxonomy" id="1628268"/>
    <lineage>
        <taxon>Eukaryota</taxon>
        <taxon>Sar</taxon>
        <taxon>Alveolata</taxon>
        <taxon>Dinophyceae</taxon>
        <taxon>Suessiales</taxon>
        <taxon>Symbiodiniaceae</taxon>
        <taxon>Symbiodinium</taxon>
    </lineage>
</organism>
<dbReference type="AlphaFoldDB" id="A0A812J966"/>
<gene>
    <name evidence="5" type="ORF">SNEC2469_LOCUS1652</name>
</gene>
<dbReference type="OrthoDB" id="424483at2759"/>
<evidence type="ECO:0000259" key="4">
    <source>
        <dbReference type="PROSITE" id="PS50103"/>
    </source>
</evidence>
<dbReference type="PROSITE" id="PS50103">
    <property type="entry name" value="ZF_C3H1"/>
    <property type="match status" value="1"/>
</dbReference>
<keyword evidence="1" id="KW-0863">Zinc-finger</keyword>
<feature type="region of interest" description="Disordered" evidence="2">
    <location>
        <begin position="530"/>
        <end position="566"/>
    </location>
</feature>
<dbReference type="InterPro" id="IPR000571">
    <property type="entry name" value="Znf_CCCH"/>
</dbReference>
<reference evidence="5" key="1">
    <citation type="submission" date="2021-02" db="EMBL/GenBank/DDBJ databases">
        <authorList>
            <person name="Dougan E. K."/>
            <person name="Rhodes N."/>
            <person name="Thang M."/>
            <person name="Chan C."/>
        </authorList>
    </citation>
    <scope>NUCLEOTIDE SEQUENCE</scope>
</reference>
<feature type="transmembrane region" description="Helical" evidence="3">
    <location>
        <begin position="59"/>
        <end position="82"/>
    </location>
</feature>
<dbReference type="GO" id="GO:0008270">
    <property type="term" value="F:zinc ion binding"/>
    <property type="evidence" value="ECO:0007669"/>
    <property type="project" value="UniProtKB-KW"/>
</dbReference>
<feature type="transmembrane region" description="Helical" evidence="3">
    <location>
        <begin position="360"/>
        <end position="381"/>
    </location>
</feature>
<feature type="region of interest" description="Disordered" evidence="2">
    <location>
        <begin position="813"/>
        <end position="835"/>
    </location>
</feature>
<sequence length="1109" mass="125132">WKGWQSLIQERETGDSWLDEADGRRKQLETFGTLRKSTEAEAFAQCGFVRCRLREWGKYILKIGGVIFLAVYVGITAVGGLVHERLKVIGEACLEDLHNAVLILLAWVLDCRRTPVLEQIRDARKEANSVHHGEGGALKRSLMERYGTKADLVSEVLEQITDKQEEEKINKRKDKLRLLLKPDADEARKKAIAEVLARFCARFSLKFYFAGLEPAAFRYIRSEELQSEGQAAVQEFLLLPQWQQARISIVMSIRLAVGFMPNYALPRTARVAATLVQGLAAAATACLISSYMGWKVGRSGKCHPADPLQRYLRESCLALVCVIIQELPYSAILWIRRERFLHRGWNKAALACCSWFKRRVFWFFMNLWFLLSVFFIIQFLATSSPEDGDHWMFVVFIILIIGNVLKPLVQSCCIMAVYIMANQLGMALVSDEIHNCLRATHANELTNEDLEELDRKFLGQLLTFQGDAEEEIGKKKKKKKRNGARETSNLADQAAEGNKLDPAQQENASQGEVKPSMLDEIIQADIEAAEKAENEQPQPPPRARKSSGGNGRRAPNGRGPGQAGQGVAFDELDIDEEDPEQAGEDFEEFVPWTPLQSEGSQGDKDTEIYLSPARDNRDSKGAEAHVAEQAGCCPQVCLQRRTPPPQWRMVMQKSWIVGGLSERSYKDKKDDRKLQLEQATLRMRLAKAMSLAHMRFGENPEPASDAEKAALKEARELLAEVLTVSEALNNDSVKYECMKMNLQVCIQDEDVSEARKVLSRLQEEKPDDEDLKSDNARMGRMKSLEFCMNMFFFTLLLFQTAAAPRMFRALETKPPDRHLNSDHEPPMSKRLLKERPAIGSVRIRKDLRPGGYSDTKSKNKMQVARQHEDTEFKHPETATPFAISLPPGLASSDDEQPLCFGEAFPYPGVPQTLRNTTIFGSIGSELHGTGECKPCAWFWHNKGCSKGSACTFCHNCPPGELKARRKLKVMRLRQQEYEESAQERLQQMSQDTFLPGAMDLGDVGAMPWTNTPDMQAATAKLEADLQAMDGSPVKVSYTESWPSVGSQQHGTGECRPCAWFWKKGCLNGRECLHCHLCPEGELRRKKKDCHVPMYGDRHTHKQTNERTNK</sequence>
<dbReference type="EMBL" id="CAJNJA010006001">
    <property type="protein sequence ID" value="CAE7203313.1"/>
    <property type="molecule type" value="Genomic_DNA"/>
</dbReference>
<protein>
    <recommendedName>
        <fullName evidence="4">C3H1-type domain-containing protein</fullName>
    </recommendedName>
</protein>
<feature type="region of interest" description="Disordered" evidence="2">
    <location>
        <begin position="472"/>
        <end position="516"/>
    </location>
</feature>
<feature type="transmembrane region" description="Helical" evidence="3">
    <location>
        <begin position="271"/>
        <end position="291"/>
    </location>
</feature>
<feature type="transmembrane region" description="Helical" evidence="3">
    <location>
        <begin position="786"/>
        <end position="807"/>
    </location>
</feature>
<feature type="transmembrane region" description="Helical" evidence="3">
    <location>
        <begin position="393"/>
        <end position="419"/>
    </location>
</feature>
<feature type="non-terminal residue" evidence="5">
    <location>
        <position position="1"/>
    </location>
</feature>
<dbReference type="Proteomes" id="UP000601435">
    <property type="component" value="Unassembled WGS sequence"/>
</dbReference>